<dbReference type="Proteomes" id="UP001195483">
    <property type="component" value="Unassembled WGS sequence"/>
</dbReference>
<sequence length="1428" mass="152185">MGSIAFTFVVFGLSLYVISAQNSFSQPSRTLDTNQDGPADQSMKGLTFFEDNPMFNDSFSYLNPSNRLPGWQSMIPHFIPHHMKIAHILMNRHQQTDTNSRGILGDIPELPAKEGIFVGGNPTIVMSNDTSNIPVVSFRNAFQRNVANQDNQVLGNGQPFFSQNNTAATSSIFGLSSIQSDSSATNGEINASSNTIDINNQNPSMQLVGSFHDNRGKPLMKTVAEFVDISDAVAMMPIGQFQDQSNQDSKRNDVNSSPKDFAKSVINKDAIDIFWSPSNRSRTANDVSDKPHRLDDIVFPTMRPPVSDANLRPVDRPSINSGEVFSRTNDILDMNINEQLSSSKTNTGGIPVSPEVTGAINFNLLGGQQVNEVGGATAINAPTTNNLKQTVSSNIISVPARSSQTQLIQDVNIQQISSPKQPAPVIDDSRVGPSNMNNAMNADGSFSSVLKRVDIQKMSGGQGKEFGINAIPAVGDETNKRLEGVIFNTDANSGKRNINGFGDSTLVTNGNRQTDNLNRINEDTNGRNGQFMTENQPFSGRFEANVPNDQQLNTGMIGISSLNGQNVQGNQFRNDLTDRMQSGNKIAVGIDGTVIPSVQNNMQPVNDNFGSRIWDIRVRQTTLNGNTDMPNGNGEQNMQGNVNPLKSNMGAVIGNQQIAPNQDNGRVITGVFDQGSQSLGTNGQAVEENTRNGRLSMPNSPQPISGNNMISGPNTFNNQFVGQTGLITQPVMNGNMVPRVQNGRPANIIGQSIPGEEGPHGGSAGIFPQGNQVIVLNGQSTQKIRTDTIGTVGENGQTFNLNERQILGMTQSINNNIGTTSQDDPAMTENIRGVSGGSVIIGPARPLVGPNNAQSPWVSQSGMSNGITRALGQGNNQNQVPVNLLNGNVVSNAQLPQNVNNERQFQNMNKNGISTGSAQSIVPNGNIGNNFLLANTGQSQLPQPMINGQMMNTANVPMSPNSQNANPAIQSQGTRFNQPTNPQMTDNQMMNNQAMTNQKMNSIQPINMQGMNLNQQMNNPGFNGMNSQVTGPQGNAIFNQMNNLGVNGMNSPGLNVMNNPGLNGMNSQVTGGMNSPQLNGMNSPPLNGMNSPSLNGMISPQLNGMNSPQLNGMNSPGLNGMNSHAGVQGNAMLNQMNNQGVNGMNSLNVNGMNNPGVNGMNNPSVNGMNNPVVNGINPQVIGLQGNAMLNQMNSPSVNGVNSQGANGMNNPGTNEMNSKVTGPQGNAMFNQMNSRGVNGMNSPGVNVMNNPGENGMNSQVTGTQGNTMFNQINSRGISGMNSPGVNGMNSPGVNGMNSQVTGSQGTAIFNQMNSQGIMQLPNGPGAQMNNMGMIQPSNGQGQVSGQQNNPWMMQGNFQNPMNGIPHSPNDPFTINSIGGFQGSNNMNLIPQQNNNNRIRNFDGSFGPPMQQQNPFNNMGQSMPMPFNG</sequence>
<accession>A0AAE0SI55</accession>
<feature type="region of interest" description="Disordered" evidence="1">
    <location>
        <begin position="241"/>
        <end position="261"/>
    </location>
</feature>
<feature type="chain" id="PRO_5042114216" evidence="2">
    <location>
        <begin position="21"/>
        <end position="1428"/>
    </location>
</feature>
<evidence type="ECO:0000313" key="4">
    <source>
        <dbReference type="Proteomes" id="UP001195483"/>
    </source>
</evidence>
<comment type="caution">
    <text evidence="3">The sequence shown here is derived from an EMBL/GenBank/DDBJ whole genome shotgun (WGS) entry which is preliminary data.</text>
</comment>
<reference evidence="3" key="1">
    <citation type="journal article" date="2021" name="Genome Biol. Evol.">
        <title>A High-Quality Reference Genome for a Parasitic Bivalve with Doubly Uniparental Inheritance (Bivalvia: Unionida).</title>
        <authorList>
            <person name="Smith C.H."/>
        </authorList>
    </citation>
    <scope>NUCLEOTIDE SEQUENCE</scope>
    <source>
        <strain evidence="3">CHS0354</strain>
    </source>
</reference>
<evidence type="ECO:0000313" key="3">
    <source>
        <dbReference type="EMBL" id="KAK3592362.1"/>
    </source>
</evidence>
<keyword evidence="2" id="KW-0732">Signal</keyword>
<keyword evidence="4" id="KW-1185">Reference proteome</keyword>
<feature type="signal peptide" evidence="2">
    <location>
        <begin position="1"/>
        <end position="20"/>
    </location>
</feature>
<name>A0AAE0SI55_9BIVA</name>
<proteinExistence type="predicted"/>
<protein>
    <submittedName>
        <fullName evidence="3">Uncharacterized protein</fullName>
    </submittedName>
</protein>
<reference evidence="3" key="3">
    <citation type="submission" date="2023-05" db="EMBL/GenBank/DDBJ databases">
        <authorList>
            <person name="Smith C.H."/>
        </authorList>
    </citation>
    <scope>NUCLEOTIDE SEQUENCE</scope>
    <source>
        <strain evidence="3">CHS0354</strain>
        <tissue evidence="3">Mantle</tissue>
    </source>
</reference>
<gene>
    <name evidence="3" type="ORF">CHS0354_000981</name>
</gene>
<dbReference type="PANTHER" id="PTHR35245">
    <property type="match status" value="1"/>
</dbReference>
<evidence type="ECO:0000256" key="1">
    <source>
        <dbReference type="SAM" id="MobiDB-lite"/>
    </source>
</evidence>
<reference evidence="3" key="2">
    <citation type="journal article" date="2021" name="Genome Biol. Evol.">
        <title>Developing a high-quality reference genome for a parasitic bivalve with doubly uniparental inheritance (Bivalvia: Unionida).</title>
        <authorList>
            <person name="Smith C.H."/>
        </authorList>
    </citation>
    <scope>NUCLEOTIDE SEQUENCE</scope>
    <source>
        <strain evidence="3">CHS0354</strain>
        <tissue evidence="3">Mantle</tissue>
    </source>
</reference>
<feature type="compositionally biased region" description="Polar residues" evidence="1">
    <location>
        <begin position="505"/>
        <end position="519"/>
    </location>
</feature>
<evidence type="ECO:0000256" key="2">
    <source>
        <dbReference type="SAM" id="SignalP"/>
    </source>
</evidence>
<dbReference type="PANTHER" id="PTHR35245:SF2">
    <property type="entry name" value="DISINTEGRIN DOMAIN-CONTAINING PROTEIN"/>
    <property type="match status" value="1"/>
</dbReference>
<feature type="region of interest" description="Disordered" evidence="1">
    <location>
        <begin position="503"/>
        <end position="528"/>
    </location>
</feature>
<dbReference type="EMBL" id="JAEAOA010000103">
    <property type="protein sequence ID" value="KAK3592362.1"/>
    <property type="molecule type" value="Genomic_DNA"/>
</dbReference>
<organism evidence="3 4">
    <name type="scientific">Potamilus streckersoni</name>
    <dbReference type="NCBI Taxonomy" id="2493646"/>
    <lineage>
        <taxon>Eukaryota</taxon>
        <taxon>Metazoa</taxon>
        <taxon>Spiralia</taxon>
        <taxon>Lophotrochozoa</taxon>
        <taxon>Mollusca</taxon>
        <taxon>Bivalvia</taxon>
        <taxon>Autobranchia</taxon>
        <taxon>Heteroconchia</taxon>
        <taxon>Palaeoheterodonta</taxon>
        <taxon>Unionida</taxon>
        <taxon>Unionoidea</taxon>
        <taxon>Unionidae</taxon>
        <taxon>Ambleminae</taxon>
        <taxon>Lampsilini</taxon>
        <taxon>Potamilus</taxon>
    </lineage>
</organism>